<comment type="catalytic activity">
    <reaction evidence="1 9">
        <text>2 D-sedoheptulose 7-phosphate = D-glycero-alpha-D-manno-heptose 7-phosphate + D-glycero-beta-D-manno-heptose 7-phosphate</text>
        <dbReference type="Rhea" id="RHEA:27489"/>
        <dbReference type="ChEBI" id="CHEBI:57483"/>
        <dbReference type="ChEBI" id="CHEBI:60203"/>
        <dbReference type="ChEBI" id="CHEBI:60204"/>
        <dbReference type="EC" id="5.3.1.28"/>
    </reaction>
</comment>
<dbReference type="SUPFAM" id="SSF53697">
    <property type="entry name" value="SIS domain"/>
    <property type="match status" value="1"/>
</dbReference>
<dbReference type="Pfam" id="PF13580">
    <property type="entry name" value="SIS_2"/>
    <property type="match status" value="1"/>
</dbReference>
<protein>
    <recommendedName>
        <fullName evidence="9">Phosphoheptose isomerase</fullName>
        <ecNumber evidence="9">5.3.1.28</ecNumber>
    </recommendedName>
    <alternativeName>
        <fullName evidence="9">Sedoheptulose 7-phosphate isomerase</fullName>
    </alternativeName>
</protein>
<reference evidence="11 12" key="1">
    <citation type="submission" date="2020-08" db="EMBL/GenBank/DDBJ databases">
        <title>Genomic Encyclopedia of Type Strains, Phase IV (KMG-V): Genome sequencing to study the core and pangenomes of soil and plant-associated prokaryotes.</title>
        <authorList>
            <person name="Whitman W."/>
        </authorList>
    </citation>
    <scope>NUCLEOTIDE SEQUENCE [LARGE SCALE GENOMIC DNA]</scope>
    <source>
        <strain evidence="11 12">M8UP14</strain>
    </source>
</reference>
<dbReference type="GO" id="GO:0005975">
    <property type="term" value="P:carbohydrate metabolic process"/>
    <property type="evidence" value="ECO:0007669"/>
    <property type="project" value="UniProtKB-UniRule"/>
</dbReference>
<feature type="binding site" evidence="9">
    <location>
        <begin position="93"/>
        <end position="94"/>
    </location>
    <ligand>
        <name>substrate</name>
    </ligand>
</feature>
<feature type="binding site" evidence="9">
    <location>
        <position position="64"/>
    </location>
    <ligand>
        <name>substrate</name>
    </ligand>
</feature>
<dbReference type="InterPro" id="IPR001347">
    <property type="entry name" value="SIS_dom"/>
</dbReference>
<dbReference type="InterPro" id="IPR035461">
    <property type="entry name" value="GmhA/DiaA"/>
</dbReference>
<dbReference type="GO" id="GO:0005737">
    <property type="term" value="C:cytoplasm"/>
    <property type="evidence" value="ECO:0007669"/>
    <property type="project" value="UniProtKB-SubCell"/>
</dbReference>
<comment type="cofactor">
    <cofactor evidence="9">
        <name>Zn(2+)</name>
        <dbReference type="ChEBI" id="CHEBI:29105"/>
    </cofactor>
    <text evidence="9">Binds 1 zinc ion per subunit.</text>
</comment>
<dbReference type="AlphaFoldDB" id="A0A7W7ZG97"/>
<keyword evidence="7 9" id="KW-0413">Isomerase</keyword>
<evidence type="ECO:0000256" key="6">
    <source>
        <dbReference type="ARBA" id="ARBA00022833"/>
    </source>
</evidence>
<dbReference type="EMBL" id="JACHIP010000005">
    <property type="protein sequence ID" value="MBB5059069.1"/>
    <property type="molecule type" value="Genomic_DNA"/>
</dbReference>
<dbReference type="InterPro" id="IPR046348">
    <property type="entry name" value="SIS_dom_sf"/>
</dbReference>
<dbReference type="InterPro" id="IPR050099">
    <property type="entry name" value="SIS_GmhA/DiaA_subfam"/>
</dbReference>
<accession>A0A7W7ZG97</accession>
<evidence type="ECO:0000256" key="5">
    <source>
        <dbReference type="ARBA" id="ARBA00022723"/>
    </source>
</evidence>
<keyword evidence="4 9" id="KW-0963">Cytoplasm</keyword>
<evidence type="ECO:0000256" key="3">
    <source>
        <dbReference type="ARBA" id="ARBA00009894"/>
    </source>
</evidence>
<name>A0A7W7ZG97_9BACT</name>
<feature type="binding site" evidence="9">
    <location>
        <position position="171"/>
    </location>
    <ligand>
        <name>substrate</name>
    </ligand>
</feature>
<feature type="domain" description="SIS" evidence="10">
    <location>
        <begin position="36"/>
        <end position="195"/>
    </location>
</feature>
<dbReference type="PROSITE" id="PS51464">
    <property type="entry name" value="SIS"/>
    <property type="match status" value="1"/>
</dbReference>
<evidence type="ECO:0000256" key="4">
    <source>
        <dbReference type="ARBA" id="ARBA00022490"/>
    </source>
</evidence>
<keyword evidence="6 9" id="KW-0862">Zinc</keyword>
<comment type="caution">
    <text evidence="11">The sequence shown here is derived from an EMBL/GenBank/DDBJ whole genome shotgun (WGS) entry which is preliminary data.</text>
</comment>
<dbReference type="GO" id="GO:0008968">
    <property type="term" value="F:D-sedoheptulose 7-phosphate isomerase activity"/>
    <property type="evidence" value="ECO:0007669"/>
    <property type="project" value="UniProtKB-UniRule"/>
</dbReference>
<feature type="binding site" evidence="9">
    <location>
        <position position="124"/>
    </location>
    <ligand>
        <name>substrate</name>
    </ligand>
</feature>
<evidence type="ECO:0000259" key="10">
    <source>
        <dbReference type="PROSITE" id="PS51464"/>
    </source>
</evidence>
<feature type="binding site" evidence="9">
    <location>
        <position position="64"/>
    </location>
    <ligand>
        <name>Zn(2+)</name>
        <dbReference type="ChEBI" id="CHEBI:29105"/>
    </ligand>
</feature>
<dbReference type="HAMAP" id="MF_00067">
    <property type="entry name" value="GmhA"/>
    <property type="match status" value="1"/>
</dbReference>
<comment type="similarity">
    <text evidence="3 9">Belongs to the SIS family. GmhA subfamily.</text>
</comment>
<dbReference type="GO" id="GO:2001061">
    <property type="term" value="P:D-glycero-D-manno-heptose 7-phosphate biosynthetic process"/>
    <property type="evidence" value="ECO:0007669"/>
    <property type="project" value="UniProtKB-UniPathway"/>
</dbReference>
<comment type="subcellular location">
    <subcellularLocation>
        <location evidence="2 9">Cytoplasm</location>
    </subcellularLocation>
</comment>
<dbReference type="InterPro" id="IPR004515">
    <property type="entry name" value="Phosphoheptose_Isoase"/>
</dbReference>
<feature type="binding site" evidence="9">
    <location>
        <begin position="51"/>
        <end position="53"/>
    </location>
    <ligand>
        <name>substrate</name>
    </ligand>
</feature>
<evidence type="ECO:0000313" key="11">
    <source>
        <dbReference type="EMBL" id="MBB5059069.1"/>
    </source>
</evidence>
<comment type="function">
    <text evidence="9">Catalyzes the isomerization of sedoheptulose 7-phosphate in D-glycero-D-manno-heptose 7-phosphate.</text>
</comment>
<dbReference type="GO" id="GO:0008270">
    <property type="term" value="F:zinc ion binding"/>
    <property type="evidence" value="ECO:0007669"/>
    <property type="project" value="UniProtKB-UniRule"/>
</dbReference>
<feature type="binding site" evidence="9">
    <location>
        <position position="179"/>
    </location>
    <ligand>
        <name>Zn(2+)</name>
        <dbReference type="ChEBI" id="CHEBI:29105"/>
    </ligand>
</feature>
<comment type="miscellaneous">
    <text evidence="9">The reaction produces a racemic mixture of D-glycero-alpha-D-manno-heptose 7-phosphate and D-glycero-beta-D-manno-heptose 7-phosphate.</text>
</comment>
<dbReference type="UniPathway" id="UPA00041">
    <property type="reaction ID" value="UER00436"/>
</dbReference>
<feature type="binding site" evidence="9">
    <location>
        <position position="60"/>
    </location>
    <ligand>
        <name>Zn(2+)</name>
        <dbReference type="ChEBI" id="CHEBI:29105"/>
    </ligand>
</feature>
<feature type="binding site" evidence="9">
    <location>
        <begin position="119"/>
        <end position="121"/>
    </location>
    <ligand>
        <name>substrate</name>
    </ligand>
</feature>
<sequence length="203" mass="21439">MKSVIRRQIAQSIATLEAVLADERIAETLVRLSEMTAATMKSGGKLLVAGNGGSAADAQHLVAEFVGRLTISRPALRAVALTVDTSILTAVGNDFSFDHVFERQVEALGAPGDIFLGISTSGNSKNIVKAVKLANQMGLTTVGFSGNDGGAMAELCQLNIVIPSSTTMNIQESHLVLEHIYCMLVELCYFGPEFGSKPQALAE</sequence>
<gene>
    <name evidence="9" type="primary">gmhA</name>
    <name evidence="11" type="ORF">HDF16_003792</name>
</gene>
<dbReference type="PANTHER" id="PTHR30390">
    <property type="entry name" value="SEDOHEPTULOSE 7-PHOSPHATE ISOMERASE / DNAA INITIATOR-ASSOCIATING FACTOR FOR REPLICATION INITIATION"/>
    <property type="match status" value="1"/>
</dbReference>
<dbReference type="CDD" id="cd05006">
    <property type="entry name" value="SIS_GmhA"/>
    <property type="match status" value="1"/>
</dbReference>
<evidence type="ECO:0000256" key="8">
    <source>
        <dbReference type="ARBA" id="ARBA00023277"/>
    </source>
</evidence>
<evidence type="ECO:0000256" key="1">
    <source>
        <dbReference type="ARBA" id="ARBA00000348"/>
    </source>
</evidence>
<keyword evidence="12" id="KW-1185">Reference proteome</keyword>
<evidence type="ECO:0000256" key="7">
    <source>
        <dbReference type="ARBA" id="ARBA00023235"/>
    </source>
</evidence>
<dbReference type="Gene3D" id="3.40.50.10490">
    <property type="entry name" value="Glucose-6-phosphate isomerase like protein, domain 1"/>
    <property type="match status" value="1"/>
</dbReference>
<keyword evidence="8 9" id="KW-0119">Carbohydrate metabolism</keyword>
<dbReference type="PANTHER" id="PTHR30390:SF6">
    <property type="entry name" value="DNAA INITIATOR-ASSOCIATING PROTEIN DIAA"/>
    <property type="match status" value="1"/>
</dbReference>
<dbReference type="GO" id="GO:0097367">
    <property type="term" value="F:carbohydrate derivative binding"/>
    <property type="evidence" value="ECO:0007669"/>
    <property type="project" value="InterPro"/>
</dbReference>
<comment type="pathway">
    <text evidence="9">Carbohydrate biosynthesis; D-glycero-D-manno-heptose 7-phosphate biosynthesis; D-glycero-alpha-D-manno-heptose 7-phosphate and D-glycero-beta-D-manno-heptose 7-phosphate from sedoheptulose 7-phosphate: step 1/1.</text>
</comment>
<evidence type="ECO:0000313" key="12">
    <source>
        <dbReference type="Proteomes" id="UP000540989"/>
    </source>
</evidence>
<dbReference type="Proteomes" id="UP000540989">
    <property type="component" value="Unassembled WGS sequence"/>
</dbReference>
<proteinExistence type="inferred from homology"/>
<dbReference type="RefSeq" id="WP_184219899.1">
    <property type="nucleotide sequence ID" value="NZ_JACHIP010000005.1"/>
</dbReference>
<feature type="binding site" evidence="9">
    <location>
        <position position="171"/>
    </location>
    <ligand>
        <name>Zn(2+)</name>
        <dbReference type="ChEBI" id="CHEBI:29105"/>
    </ligand>
</feature>
<evidence type="ECO:0000256" key="2">
    <source>
        <dbReference type="ARBA" id="ARBA00004496"/>
    </source>
</evidence>
<organism evidence="11 12">
    <name type="scientific">Granulicella aggregans</name>
    <dbReference type="NCBI Taxonomy" id="474949"/>
    <lineage>
        <taxon>Bacteria</taxon>
        <taxon>Pseudomonadati</taxon>
        <taxon>Acidobacteriota</taxon>
        <taxon>Terriglobia</taxon>
        <taxon>Terriglobales</taxon>
        <taxon>Acidobacteriaceae</taxon>
        <taxon>Granulicella</taxon>
    </lineage>
</organism>
<evidence type="ECO:0000256" key="9">
    <source>
        <dbReference type="HAMAP-Rule" id="MF_00067"/>
    </source>
</evidence>
<dbReference type="EC" id="5.3.1.28" evidence="9"/>
<keyword evidence="5 9" id="KW-0479">Metal-binding</keyword>